<dbReference type="PANTHER" id="PTHR33452">
    <property type="entry name" value="OXIDOREDUCTASE CATD-RELATED"/>
    <property type="match status" value="1"/>
</dbReference>
<feature type="transmembrane region" description="Helical" evidence="7">
    <location>
        <begin position="171"/>
        <end position="193"/>
    </location>
</feature>
<keyword evidence="5 7" id="KW-0472">Membrane</keyword>
<dbReference type="RefSeq" id="WP_229112988.1">
    <property type="nucleotide sequence ID" value="NZ_CP064787.1"/>
</dbReference>
<evidence type="ECO:0000256" key="3">
    <source>
        <dbReference type="ARBA" id="ARBA00022692"/>
    </source>
</evidence>
<keyword evidence="3 7" id="KW-0812">Transmembrane</keyword>
<feature type="region of interest" description="Disordered" evidence="6">
    <location>
        <begin position="357"/>
        <end position="377"/>
    </location>
</feature>
<evidence type="ECO:0000256" key="6">
    <source>
        <dbReference type="SAM" id="MobiDB-lite"/>
    </source>
</evidence>
<gene>
    <name evidence="8" type="ORF">HSR121_2171</name>
</gene>
<dbReference type="InterPro" id="IPR051907">
    <property type="entry name" value="DoxX-like_oxidoreductase"/>
</dbReference>
<proteinExistence type="predicted"/>
<evidence type="ECO:0000256" key="4">
    <source>
        <dbReference type="ARBA" id="ARBA00022989"/>
    </source>
</evidence>
<protein>
    <submittedName>
        <fullName evidence="8">Putative membrane protein, DoxD family</fullName>
    </submittedName>
</protein>
<feature type="transmembrane region" description="Helical" evidence="7">
    <location>
        <begin position="97"/>
        <end position="120"/>
    </location>
</feature>
<dbReference type="InterPro" id="IPR032808">
    <property type="entry name" value="DoxX"/>
</dbReference>
<name>A0A897N1V8_9EURY</name>
<feature type="transmembrane region" description="Helical" evidence="7">
    <location>
        <begin position="236"/>
        <end position="255"/>
    </location>
</feature>
<keyword evidence="2" id="KW-1003">Cell membrane</keyword>
<feature type="transmembrane region" description="Helical" evidence="7">
    <location>
        <begin position="140"/>
        <end position="164"/>
    </location>
</feature>
<evidence type="ECO:0000256" key="5">
    <source>
        <dbReference type="ARBA" id="ARBA00023136"/>
    </source>
</evidence>
<dbReference type="Pfam" id="PF07681">
    <property type="entry name" value="DoxX"/>
    <property type="match status" value="1"/>
</dbReference>
<dbReference type="AlphaFoldDB" id="A0A897N1V8"/>
<sequence>MIQIREAVRRSGLTVATVVLLWAAIRPAAAHVRYVTEDPPDDGLQFTVEVLTEPMNALLFGTTGLLAVAGVGAYLWVRPTIPDFEVLQSALREYLTYVPWMLRLSLGLPLVGAGFIGYLFSPSVRTADVLGTTAQAEARILLIGIGFFLLFGLATRAVALVGLATYVGSAIAFPTAIIALEYVPGFVAIALLGGGRPSADHLLERVASSPGTYYGRIDPVHRRAGTLRDRLDPYTAYVPTVLRIGLGMTFVLLGLGEKLLRPGPGLGVVEKYNLTAVVPVDPGVWVVGAGLAEIAFGIALLFGLLTRATAAGAFVLFTVTLFALPDDPVLAHITMFGLASAVFTLGGGPLSIDDWLESSAEPDRRPAPSGRSGTDAR</sequence>
<dbReference type="GeneID" id="68855738"/>
<accession>A0A897N1V8</accession>
<dbReference type="GO" id="GO:0005886">
    <property type="term" value="C:plasma membrane"/>
    <property type="evidence" value="ECO:0007669"/>
    <property type="project" value="UniProtKB-SubCell"/>
</dbReference>
<keyword evidence="4 7" id="KW-1133">Transmembrane helix</keyword>
<evidence type="ECO:0000256" key="2">
    <source>
        <dbReference type="ARBA" id="ARBA00022475"/>
    </source>
</evidence>
<reference evidence="8" key="1">
    <citation type="submission" date="2020-11" db="EMBL/GenBank/DDBJ databases">
        <title>Carbohydrate-dependent, anaerobic sulfur respiration: A novel catabolism in halophilic archaea.</title>
        <authorList>
            <person name="Sorokin D.Y."/>
            <person name="Messina E."/>
            <person name="Smedile F."/>
            <person name="La Cono V."/>
            <person name="Hallsworth J.E."/>
            <person name="Yakimov M.M."/>
        </authorList>
    </citation>
    <scope>NUCLEOTIDE SEQUENCE</scope>
    <source>
        <strain evidence="8">HSR12-1</strain>
    </source>
</reference>
<dbReference type="EMBL" id="CP064787">
    <property type="protein sequence ID" value="QSG06501.1"/>
    <property type="molecule type" value="Genomic_DNA"/>
</dbReference>
<dbReference type="PANTHER" id="PTHR33452:SF1">
    <property type="entry name" value="INNER MEMBRANE PROTEIN YPHA-RELATED"/>
    <property type="match status" value="1"/>
</dbReference>
<evidence type="ECO:0000313" key="8">
    <source>
        <dbReference type="EMBL" id="QSG06501.1"/>
    </source>
</evidence>
<organism evidence="8 9">
    <name type="scientific">Halapricum desulfuricans</name>
    <dbReference type="NCBI Taxonomy" id="2841257"/>
    <lineage>
        <taxon>Archaea</taxon>
        <taxon>Methanobacteriati</taxon>
        <taxon>Methanobacteriota</taxon>
        <taxon>Stenosarchaea group</taxon>
        <taxon>Halobacteria</taxon>
        <taxon>Halobacteriales</taxon>
        <taxon>Haloarculaceae</taxon>
        <taxon>Halapricum</taxon>
    </lineage>
</organism>
<comment type="subcellular location">
    <subcellularLocation>
        <location evidence="1">Cell membrane</location>
        <topology evidence="1">Multi-pass membrane protein</topology>
    </subcellularLocation>
</comment>
<evidence type="ECO:0000256" key="7">
    <source>
        <dbReference type="SAM" id="Phobius"/>
    </source>
</evidence>
<evidence type="ECO:0000313" key="9">
    <source>
        <dbReference type="Proteomes" id="UP000663525"/>
    </source>
</evidence>
<feature type="transmembrane region" description="Helical" evidence="7">
    <location>
        <begin position="298"/>
        <end position="323"/>
    </location>
</feature>
<feature type="transmembrane region" description="Helical" evidence="7">
    <location>
        <begin position="54"/>
        <end position="77"/>
    </location>
</feature>
<evidence type="ECO:0000256" key="1">
    <source>
        <dbReference type="ARBA" id="ARBA00004651"/>
    </source>
</evidence>
<dbReference type="Proteomes" id="UP000663525">
    <property type="component" value="Chromosome"/>
</dbReference>